<dbReference type="Proteomes" id="UP000005730">
    <property type="component" value="Chromosome"/>
</dbReference>
<organism evidence="1 2">
    <name type="scientific">Thermanaerovibrio velox DSM 12556</name>
    <dbReference type="NCBI Taxonomy" id="926567"/>
    <lineage>
        <taxon>Bacteria</taxon>
        <taxon>Thermotogati</taxon>
        <taxon>Synergistota</taxon>
        <taxon>Synergistia</taxon>
        <taxon>Synergistales</taxon>
        <taxon>Synergistaceae</taxon>
        <taxon>Thermanaerovibrio</taxon>
    </lineage>
</organism>
<dbReference type="AlphaFoldDB" id="H0UR25"/>
<dbReference type="RefSeq" id="WP_006584356.1">
    <property type="nucleotide sequence ID" value="NZ_CM001377.1"/>
</dbReference>
<dbReference type="STRING" id="926567.TheveDRAFT_1744"/>
<evidence type="ECO:0000313" key="1">
    <source>
        <dbReference type="EMBL" id="EHM10862.1"/>
    </source>
</evidence>
<sequence length="128" mass="13782">MTRRNLIRLVLVGALVALGAVLFVLGKEHQLFLDNQAATLSGKDLKPIESLRVTVGSGEPMEFMADDRDVVVVRGPRVPIKVELLDQNGGVTKTVETTLSFSTEDRAMVSLPALVEGLPCMLTPPGNE</sequence>
<protein>
    <submittedName>
        <fullName evidence="1">Uncharacterized protein</fullName>
    </submittedName>
</protein>
<dbReference type="eggNOG" id="ENOG50335DB">
    <property type="taxonomic scope" value="Bacteria"/>
</dbReference>
<keyword evidence="2" id="KW-1185">Reference proteome</keyword>
<dbReference type="OrthoDB" id="5573at2"/>
<accession>H0UR25</accession>
<proteinExistence type="predicted"/>
<evidence type="ECO:0000313" key="2">
    <source>
        <dbReference type="Proteomes" id="UP000005730"/>
    </source>
</evidence>
<dbReference type="EMBL" id="CM001377">
    <property type="protein sequence ID" value="EHM10862.1"/>
    <property type="molecule type" value="Genomic_DNA"/>
</dbReference>
<name>H0UR25_9BACT</name>
<dbReference type="InterPro" id="IPR046654">
    <property type="entry name" value="DUF6672"/>
</dbReference>
<dbReference type="HOGENOM" id="CLU_137433_0_0_0"/>
<gene>
    <name evidence="1" type="ORF">TheveDRAFT_1744</name>
</gene>
<dbReference type="Pfam" id="PF20377">
    <property type="entry name" value="DUF6672"/>
    <property type="match status" value="1"/>
</dbReference>
<reference evidence="1 2" key="1">
    <citation type="submission" date="2011-10" db="EMBL/GenBank/DDBJ databases">
        <title>The Noncontiguous Finished genome of Thermanaerovibrio velox DSM 12556.</title>
        <authorList>
            <consortium name="US DOE Joint Genome Institute (JGI-PGF)"/>
            <person name="Lucas S."/>
            <person name="Copeland A."/>
            <person name="Lapidus A."/>
            <person name="Glavina del Rio T."/>
            <person name="Dalin E."/>
            <person name="Tice H."/>
            <person name="Bruce D."/>
            <person name="Goodwin L."/>
            <person name="Pitluck S."/>
            <person name="Peters L."/>
            <person name="Mikhailova N."/>
            <person name="Teshima H."/>
            <person name="Kyrpides N."/>
            <person name="Mavromatis K."/>
            <person name="Ivanova N."/>
            <person name="Markowitz V."/>
            <person name="Cheng J.-F."/>
            <person name="Hugenholtz P."/>
            <person name="Woyke T."/>
            <person name="Wu D."/>
            <person name="Spring S."/>
            <person name="Brambilla E.-M."/>
            <person name="Klenk H.-P."/>
            <person name="Eisen J.A."/>
        </authorList>
    </citation>
    <scope>NUCLEOTIDE SEQUENCE [LARGE SCALE GENOMIC DNA]</scope>
    <source>
        <strain evidence="1 2">DSM 12556</strain>
    </source>
</reference>